<sequence length="376" mass="39305">MAAERAEQLRGDGGADGGLGAMAGRERLAQPAVDAAPAGAGNGPGRGPACPVVAAVAAAGASLPAERRPVAGLGAVGRLERGRAAGSARRRGRDQIAVAGSRRLRGWRWLAVAGPIGIDGGNGEESGRRALGVGVAAACRSSNGRGAEPGAGFDAIGLWRRDMRSRSQAGGSLLMIMALLSLLAMLVLSSAQLILSARASTVNAQERSRTEVVAHQALSGAERWIRQWDGLSDMASLADEPAKLYGHGAPFAPNCHGSHGKGMCEPTMPPEKQAHGGVPLLHPCGNSREYPLEPSLPQWQCPQGVRSGRLVWANPRFVVELIDPRFGAAAGAPARLYRVTVRAWGRSRYSVVTLQSWYRVDGAGLGHRLGWTEKGR</sequence>
<keyword evidence="2" id="KW-0812">Transmembrane</keyword>
<gene>
    <name evidence="4" type="ORF">FYK34_15055</name>
</gene>
<accession>A0A5C1DJF3</accession>
<name>A0A5C1DJF3_9NEIS</name>
<evidence type="ECO:0000313" key="4">
    <source>
        <dbReference type="EMBL" id="QEL56785.1"/>
    </source>
</evidence>
<evidence type="ECO:0000256" key="1">
    <source>
        <dbReference type="SAM" id="MobiDB-lite"/>
    </source>
</evidence>
<dbReference type="InterPro" id="IPR025205">
    <property type="entry name" value="PilX/PilW_C"/>
</dbReference>
<dbReference type="KEGG" id="chrm:FYK34_15055"/>
<feature type="domain" description="PilX/PilW C-terminal" evidence="3">
    <location>
        <begin position="308"/>
        <end position="359"/>
    </location>
</feature>
<feature type="region of interest" description="Disordered" evidence="1">
    <location>
        <begin position="1"/>
        <end position="45"/>
    </location>
</feature>
<keyword evidence="2" id="KW-1133">Transmembrane helix</keyword>
<evidence type="ECO:0000313" key="5">
    <source>
        <dbReference type="Proteomes" id="UP000322079"/>
    </source>
</evidence>
<dbReference type="EMBL" id="CP043473">
    <property type="protein sequence ID" value="QEL56785.1"/>
    <property type="molecule type" value="Genomic_DNA"/>
</dbReference>
<feature type="transmembrane region" description="Helical" evidence="2">
    <location>
        <begin position="173"/>
        <end position="195"/>
    </location>
</feature>
<feature type="compositionally biased region" description="Low complexity" evidence="1">
    <location>
        <begin position="29"/>
        <end position="39"/>
    </location>
</feature>
<feature type="compositionally biased region" description="Gly residues" evidence="1">
    <location>
        <begin position="11"/>
        <end position="21"/>
    </location>
</feature>
<reference evidence="4 5" key="1">
    <citation type="submission" date="2019-08" db="EMBL/GenBank/DDBJ databases">
        <title>Chromobacterium paludis, a novel bacterium isolated from a Maryland marsh pond.</title>
        <authorList>
            <person name="Blackburn M.B."/>
            <person name="Gundersen-Rindal D.E."/>
        </authorList>
    </citation>
    <scope>NUCLEOTIDE SEQUENCE [LARGE SCALE GENOMIC DNA]</scope>
    <source>
        <strain evidence="5">IIBBL 257-1</strain>
    </source>
</reference>
<dbReference type="AlphaFoldDB" id="A0A5C1DJF3"/>
<proteinExistence type="predicted"/>
<feature type="compositionally biased region" description="Basic and acidic residues" evidence="1">
    <location>
        <begin position="1"/>
        <end position="10"/>
    </location>
</feature>
<dbReference type="Pfam" id="PF13681">
    <property type="entry name" value="PilX"/>
    <property type="match status" value="1"/>
</dbReference>
<keyword evidence="5" id="KW-1185">Reference proteome</keyword>
<evidence type="ECO:0000256" key="2">
    <source>
        <dbReference type="SAM" id="Phobius"/>
    </source>
</evidence>
<protein>
    <submittedName>
        <fullName evidence="4">Pilus assembly protein</fullName>
    </submittedName>
</protein>
<evidence type="ECO:0000259" key="3">
    <source>
        <dbReference type="Pfam" id="PF13681"/>
    </source>
</evidence>
<organism evidence="4 5">
    <name type="scientific">Chromobacterium paludis</name>
    <dbReference type="NCBI Taxonomy" id="2605945"/>
    <lineage>
        <taxon>Bacteria</taxon>
        <taxon>Pseudomonadati</taxon>
        <taxon>Pseudomonadota</taxon>
        <taxon>Betaproteobacteria</taxon>
        <taxon>Neisseriales</taxon>
        <taxon>Chromobacteriaceae</taxon>
        <taxon>Chromobacterium</taxon>
    </lineage>
</organism>
<keyword evidence="2" id="KW-0472">Membrane</keyword>
<dbReference type="Proteomes" id="UP000322079">
    <property type="component" value="Chromosome"/>
</dbReference>